<evidence type="ECO:0000256" key="5">
    <source>
        <dbReference type="ARBA" id="ARBA00014155"/>
    </source>
</evidence>
<proteinExistence type="inferred from homology"/>
<evidence type="ECO:0000256" key="11">
    <source>
        <dbReference type="ARBA" id="ARBA00032806"/>
    </source>
</evidence>
<feature type="binding site" evidence="15">
    <location>
        <begin position="148"/>
        <end position="151"/>
    </location>
    <ligand>
        <name>ATP</name>
        <dbReference type="ChEBI" id="CHEBI:30616"/>
    </ligand>
</feature>
<dbReference type="InterPro" id="IPR014729">
    <property type="entry name" value="Rossmann-like_a/b/a_fold"/>
</dbReference>
<dbReference type="GO" id="GO:0005524">
    <property type="term" value="F:ATP binding"/>
    <property type="evidence" value="ECO:0007669"/>
    <property type="project" value="UniProtKB-KW"/>
</dbReference>
<evidence type="ECO:0000256" key="12">
    <source>
        <dbReference type="ARBA" id="ARBA00048258"/>
    </source>
</evidence>
<protein>
    <recommendedName>
        <fullName evidence="5 15">Pantothenate synthetase</fullName>
        <shortName evidence="15">PS</shortName>
        <ecNumber evidence="4 15">6.3.2.1</ecNumber>
    </recommendedName>
    <alternativeName>
        <fullName evidence="14 15">Pantoate--beta-alanine ligase</fullName>
    </alternativeName>
    <alternativeName>
        <fullName evidence="11 15">Pantoate-activating enzyme</fullName>
    </alternativeName>
</protein>
<dbReference type="EMBL" id="FMYF01000001">
    <property type="protein sequence ID" value="SDB80022.1"/>
    <property type="molecule type" value="Genomic_DNA"/>
</dbReference>
<comment type="subunit">
    <text evidence="15">Homodimer.</text>
</comment>
<evidence type="ECO:0000256" key="6">
    <source>
        <dbReference type="ARBA" id="ARBA00022490"/>
    </source>
</evidence>
<dbReference type="NCBIfam" id="TIGR00018">
    <property type="entry name" value="panC"/>
    <property type="match status" value="1"/>
</dbReference>
<dbReference type="AlphaFoldDB" id="A0A1G6GDD9"/>
<evidence type="ECO:0000256" key="4">
    <source>
        <dbReference type="ARBA" id="ARBA00012219"/>
    </source>
</evidence>
<gene>
    <name evidence="15" type="primary">panC</name>
    <name evidence="16" type="ORF">GA0111570_101296</name>
</gene>
<evidence type="ECO:0000256" key="8">
    <source>
        <dbReference type="ARBA" id="ARBA00022655"/>
    </source>
</evidence>
<evidence type="ECO:0000256" key="1">
    <source>
        <dbReference type="ARBA" id="ARBA00004496"/>
    </source>
</evidence>
<dbReference type="UniPathway" id="UPA00028">
    <property type="reaction ID" value="UER00005"/>
</dbReference>
<evidence type="ECO:0000256" key="7">
    <source>
        <dbReference type="ARBA" id="ARBA00022598"/>
    </source>
</evidence>
<evidence type="ECO:0000256" key="2">
    <source>
        <dbReference type="ARBA" id="ARBA00004990"/>
    </source>
</evidence>
<feature type="binding site" evidence="15">
    <location>
        <position position="177"/>
    </location>
    <ligand>
        <name>ATP</name>
        <dbReference type="ChEBI" id="CHEBI:30616"/>
    </ligand>
</feature>
<feature type="binding site" evidence="15">
    <location>
        <position position="62"/>
    </location>
    <ligand>
        <name>(R)-pantoate</name>
        <dbReference type="ChEBI" id="CHEBI:15980"/>
    </ligand>
</feature>
<evidence type="ECO:0000313" key="16">
    <source>
        <dbReference type="EMBL" id="SDB80022.1"/>
    </source>
</evidence>
<keyword evidence="6 15" id="KW-0963">Cytoplasm</keyword>
<sequence length="289" mass="30854">MRIATTRQELRSARAELRAEGVGSLGFVPTMGYLHEGHLSLVAAAQQQNDAVAVSIFVNPTQFGPNEDLASYPRDLDRDLALLEAAGVDLVWTPGVADVYPPGFDTYVVPGGVADVLEGAQRPGHFRGVATVLTVLFRVLQPQRAYFGQKDAQQVAVVRQVVRDLVLDVEVVACPIVREPDGLALSSRNSYLTAADRDAATVLSRALRTAEGAWLAGERDATALRTLMLEVLADEPRAEVDYVSVAHPDSLAELSAVDPAVGALLSLAVRVGRPRLIDNVVLLPCGTGD</sequence>
<keyword evidence="7 15" id="KW-0436">Ligase</keyword>
<evidence type="ECO:0000256" key="9">
    <source>
        <dbReference type="ARBA" id="ARBA00022741"/>
    </source>
</evidence>
<feature type="active site" description="Proton donor" evidence="15">
    <location>
        <position position="38"/>
    </location>
</feature>
<dbReference type="RefSeq" id="WP_092605626.1">
    <property type="nucleotide sequence ID" value="NZ_FMYF01000001.1"/>
</dbReference>
<accession>A0A1G6GDD9</accession>
<dbReference type="PANTHER" id="PTHR21299">
    <property type="entry name" value="CYTIDYLATE KINASE/PANTOATE-BETA-ALANINE LIGASE"/>
    <property type="match status" value="1"/>
</dbReference>
<dbReference type="EC" id="6.3.2.1" evidence="4 15"/>
<dbReference type="Proteomes" id="UP000199086">
    <property type="component" value="Unassembled WGS sequence"/>
</dbReference>
<feature type="binding site" evidence="15">
    <location>
        <position position="154"/>
    </location>
    <ligand>
        <name>(R)-pantoate</name>
        <dbReference type="ChEBI" id="CHEBI:15980"/>
    </ligand>
</feature>
<dbReference type="CDD" id="cd00560">
    <property type="entry name" value="PanC"/>
    <property type="match status" value="1"/>
</dbReference>
<evidence type="ECO:0000256" key="15">
    <source>
        <dbReference type="HAMAP-Rule" id="MF_00158"/>
    </source>
</evidence>
<dbReference type="GO" id="GO:0015940">
    <property type="term" value="P:pantothenate biosynthetic process"/>
    <property type="evidence" value="ECO:0007669"/>
    <property type="project" value="UniProtKB-UniRule"/>
</dbReference>
<dbReference type="PANTHER" id="PTHR21299:SF1">
    <property type="entry name" value="PANTOATE--BETA-ALANINE LIGASE"/>
    <property type="match status" value="1"/>
</dbReference>
<dbReference type="FunFam" id="3.40.50.620:FF:000114">
    <property type="entry name" value="Pantothenate synthetase"/>
    <property type="match status" value="1"/>
</dbReference>
<dbReference type="Gene3D" id="3.40.50.620">
    <property type="entry name" value="HUPs"/>
    <property type="match status" value="1"/>
</dbReference>
<evidence type="ECO:0000313" key="17">
    <source>
        <dbReference type="Proteomes" id="UP000199086"/>
    </source>
</evidence>
<comment type="function">
    <text evidence="13 15">Catalyzes the condensation of pantoate with beta-alanine in an ATP-dependent reaction via a pantoyl-adenylate intermediate.</text>
</comment>
<dbReference type="GO" id="GO:0005829">
    <property type="term" value="C:cytosol"/>
    <property type="evidence" value="ECO:0007669"/>
    <property type="project" value="TreeGrafter"/>
</dbReference>
<feature type="binding site" evidence="15">
    <location>
        <position position="62"/>
    </location>
    <ligand>
        <name>beta-alanine</name>
        <dbReference type="ChEBI" id="CHEBI:57966"/>
    </ligand>
</feature>
<feature type="binding site" evidence="15">
    <location>
        <begin position="31"/>
        <end position="38"/>
    </location>
    <ligand>
        <name>ATP</name>
        <dbReference type="ChEBI" id="CHEBI:30616"/>
    </ligand>
</feature>
<evidence type="ECO:0000256" key="3">
    <source>
        <dbReference type="ARBA" id="ARBA00009256"/>
    </source>
</evidence>
<evidence type="ECO:0000256" key="10">
    <source>
        <dbReference type="ARBA" id="ARBA00022840"/>
    </source>
</evidence>
<comment type="similarity">
    <text evidence="3 15">Belongs to the pantothenate synthetase family.</text>
</comment>
<comment type="catalytic activity">
    <reaction evidence="12 15">
        <text>(R)-pantoate + beta-alanine + ATP = (R)-pantothenate + AMP + diphosphate + H(+)</text>
        <dbReference type="Rhea" id="RHEA:10912"/>
        <dbReference type="ChEBI" id="CHEBI:15378"/>
        <dbReference type="ChEBI" id="CHEBI:15980"/>
        <dbReference type="ChEBI" id="CHEBI:29032"/>
        <dbReference type="ChEBI" id="CHEBI:30616"/>
        <dbReference type="ChEBI" id="CHEBI:33019"/>
        <dbReference type="ChEBI" id="CHEBI:57966"/>
        <dbReference type="ChEBI" id="CHEBI:456215"/>
        <dbReference type="EC" id="6.3.2.1"/>
    </reaction>
</comment>
<organism evidence="16 17">
    <name type="scientific">Raineyella antarctica</name>
    <dbReference type="NCBI Taxonomy" id="1577474"/>
    <lineage>
        <taxon>Bacteria</taxon>
        <taxon>Bacillati</taxon>
        <taxon>Actinomycetota</taxon>
        <taxon>Actinomycetes</taxon>
        <taxon>Propionibacteriales</taxon>
        <taxon>Propionibacteriaceae</taxon>
        <taxon>Raineyella</taxon>
    </lineage>
</organism>
<dbReference type="STRING" id="1577474.GA0111570_101296"/>
<dbReference type="HAMAP" id="MF_00158">
    <property type="entry name" value="PanC"/>
    <property type="match status" value="1"/>
</dbReference>
<comment type="miscellaneous">
    <text evidence="15">The reaction proceeds by a bi uni uni bi ping pong mechanism.</text>
</comment>
<reference evidence="16 17" key="1">
    <citation type="submission" date="2016-06" db="EMBL/GenBank/DDBJ databases">
        <authorList>
            <person name="Olsen C.W."/>
            <person name="Carey S."/>
            <person name="Hinshaw L."/>
            <person name="Karasin A.I."/>
        </authorList>
    </citation>
    <scope>NUCLEOTIDE SEQUENCE [LARGE SCALE GENOMIC DNA]</scope>
    <source>
        <strain evidence="16 17">LZ-22</strain>
    </source>
</reference>
<comment type="pathway">
    <text evidence="2 15">Cofactor biosynthesis; (R)-pantothenate biosynthesis; (R)-pantothenate from (R)-pantoate and beta-alanine: step 1/1.</text>
</comment>
<evidence type="ECO:0000256" key="13">
    <source>
        <dbReference type="ARBA" id="ARBA00055042"/>
    </source>
</evidence>
<feature type="binding site" evidence="15">
    <location>
        <begin position="185"/>
        <end position="188"/>
    </location>
    <ligand>
        <name>ATP</name>
        <dbReference type="ChEBI" id="CHEBI:30616"/>
    </ligand>
</feature>
<dbReference type="SUPFAM" id="SSF52374">
    <property type="entry name" value="Nucleotidylyl transferase"/>
    <property type="match status" value="1"/>
</dbReference>
<name>A0A1G6GDD9_9ACTN</name>
<dbReference type="InterPro" id="IPR003721">
    <property type="entry name" value="Pantoate_ligase"/>
</dbReference>
<dbReference type="Gene3D" id="3.30.1300.10">
    <property type="entry name" value="Pantoate-beta-alanine ligase, C-terminal domain"/>
    <property type="match status" value="1"/>
</dbReference>
<dbReference type="OrthoDB" id="9773087at2"/>
<keyword evidence="10 15" id="KW-0067">ATP-binding</keyword>
<comment type="subcellular location">
    <subcellularLocation>
        <location evidence="1 15">Cytoplasm</location>
    </subcellularLocation>
</comment>
<dbReference type="InterPro" id="IPR042176">
    <property type="entry name" value="Pantoate_ligase_C"/>
</dbReference>
<dbReference type="Pfam" id="PF02569">
    <property type="entry name" value="Pantoate_ligase"/>
    <property type="match status" value="1"/>
</dbReference>
<keyword evidence="9 15" id="KW-0547">Nucleotide-binding</keyword>
<keyword evidence="17" id="KW-1185">Reference proteome</keyword>
<evidence type="ECO:0000256" key="14">
    <source>
        <dbReference type="ARBA" id="ARBA00077433"/>
    </source>
</evidence>
<dbReference type="GO" id="GO:0004592">
    <property type="term" value="F:pantoate-beta-alanine ligase activity"/>
    <property type="evidence" value="ECO:0007669"/>
    <property type="project" value="UniProtKB-UniRule"/>
</dbReference>
<keyword evidence="8 15" id="KW-0566">Pantothenate biosynthesis</keyword>